<keyword evidence="3 8" id="KW-0479">Metal-binding</keyword>
<dbReference type="Pfam" id="PF18072">
    <property type="entry name" value="FGAR-AT_linker"/>
    <property type="match status" value="1"/>
</dbReference>
<evidence type="ECO:0000256" key="3">
    <source>
        <dbReference type="ARBA" id="ARBA00022723"/>
    </source>
</evidence>
<evidence type="ECO:0000256" key="1">
    <source>
        <dbReference type="ARBA" id="ARBA00022490"/>
    </source>
</evidence>
<evidence type="ECO:0000256" key="6">
    <source>
        <dbReference type="ARBA" id="ARBA00022840"/>
    </source>
</evidence>
<evidence type="ECO:0000256" key="8">
    <source>
        <dbReference type="HAMAP-Rule" id="MF_00420"/>
    </source>
</evidence>
<feature type="binding site" evidence="8">
    <location>
        <position position="101"/>
    </location>
    <ligand>
        <name>Mg(2+)</name>
        <dbReference type="ChEBI" id="CHEBI:18420"/>
        <label>2</label>
    </ligand>
</feature>
<dbReference type="NCBIfam" id="NF002290">
    <property type="entry name" value="PRK01213.1"/>
    <property type="match status" value="1"/>
</dbReference>
<dbReference type="InterPro" id="IPR010918">
    <property type="entry name" value="PurM-like_C_dom"/>
</dbReference>
<dbReference type="PIRSF" id="PIRSF001587">
    <property type="entry name" value="FGAM_synthase_II"/>
    <property type="match status" value="1"/>
</dbReference>
<evidence type="ECO:0000259" key="11">
    <source>
        <dbReference type="Pfam" id="PF18072"/>
    </source>
</evidence>
<keyword evidence="1 8" id="KW-0963">Cytoplasm</keyword>
<proteinExistence type="inferred from homology"/>
<dbReference type="OrthoDB" id="8251at2157"/>
<dbReference type="GO" id="GO:0005524">
    <property type="term" value="F:ATP binding"/>
    <property type="evidence" value="ECO:0007669"/>
    <property type="project" value="UniProtKB-UniRule"/>
</dbReference>
<comment type="subcellular location">
    <subcellularLocation>
        <location evidence="8">Cytoplasm</location>
    </subcellularLocation>
</comment>
<dbReference type="InterPro" id="IPR016188">
    <property type="entry name" value="PurM-like_N"/>
</dbReference>
<dbReference type="SUPFAM" id="SSF56042">
    <property type="entry name" value="PurM C-terminal domain-like"/>
    <property type="match status" value="2"/>
</dbReference>
<feature type="binding site" evidence="8">
    <location>
        <position position="36"/>
    </location>
    <ligand>
        <name>ATP</name>
        <dbReference type="ChEBI" id="CHEBI:30616"/>
    </ligand>
</feature>
<feature type="binding site" evidence="8">
    <location>
        <position position="512"/>
    </location>
    <ligand>
        <name>Mg(2+)</name>
        <dbReference type="ChEBI" id="CHEBI:18420"/>
        <label>1</label>
    </ligand>
</feature>
<dbReference type="InterPro" id="IPR010074">
    <property type="entry name" value="PRibForGlyAmidine_synth_PurL"/>
</dbReference>
<feature type="binding site" evidence="8">
    <location>
        <position position="474"/>
    </location>
    <ligand>
        <name>ATP</name>
        <dbReference type="ChEBI" id="CHEBI:30616"/>
    </ligand>
</feature>
<comment type="similarity">
    <text evidence="8">Belongs to the FGAMS family.</text>
</comment>
<feature type="binding site" evidence="8">
    <location>
        <begin position="297"/>
        <end position="299"/>
    </location>
    <ligand>
        <name>substrate</name>
    </ligand>
</feature>
<dbReference type="EC" id="6.3.5.3" evidence="8"/>
<evidence type="ECO:0000256" key="4">
    <source>
        <dbReference type="ARBA" id="ARBA00022741"/>
    </source>
</evidence>
<dbReference type="HAMAP" id="MF_00420">
    <property type="entry name" value="PurL_2"/>
    <property type="match status" value="1"/>
</dbReference>
<dbReference type="AlphaFoldDB" id="F7XKC9"/>
<protein>
    <recommendedName>
        <fullName evidence="8">Phosphoribosylformylglycinamidine synthase subunit PurL</fullName>
        <shortName evidence="8">FGAM synthase</shortName>
        <ecNumber evidence="8">6.3.5.3</ecNumber>
    </recommendedName>
    <alternativeName>
        <fullName evidence="8">Formylglycinamide ribonucleotide amidotransferase subunit II</fullName>
        <shortName evidence="8">FGAR amidotransferase II</shortName>
        <shortName evidence="8">FGAR-AT II</shortName>
    </alternativeName>
    <alternativeName>
        <fullName evidence="8">Glutamine amidotransferase PurL</fullName>
    </alternativeName>
    <alternativeName>
        <fullName evidence="8">Phosphoribosylformylglycinamidine synthase subunit II</fullName>
    </alternativeName>
</protein>
<feature type="binding site" evidence="8">
    <location>
        <position position="253"/>
    </location>
    <ligand>
        <name>Mg(2+)</name>
        <dbReference type="ChEBI" id="CHEBI:18420"/>
        <label>2</label>
    </ligand>
</feature>
<feature type="domain" description="Phosphoribosylformylglycinamidine synthase linker" evidence="11">
    <location>
        <begin position="3"/>
        <end position="36"/>
    </location>
</feature>
<name>F7XKC9_METZD</name>
<keyword evidence="6 8" id="KW-0067">ATP-binding</keyword>
<feature type="binding site" evidence="8">
    <location>
        <begin position="78"/>
        <end position="81"/>
    </location>
    <ligand>
        <name>substrate</name>
    </ligand>
</feature>
<dbReference type="NCBIfam" id="TIGR01736">
    <property type="entry name" value="FGAM_synth_II"/>
    <property type="match status" value="1"/>
</dbReference>
<accession>F7XKC9</accession>
<dbReference type="Gene3D" id="3.30.1330.10">
    <property type="entry name" value="PurM-like, N-terminal domain"/>
    <property type="match status" value="2"/>
</dbReference>
<dbReference type="KEGG" id="mzh:Mzhil_1862"/>
<comment type="pathway">
    <text evidence="8">Purine metabolism; IMP biosynthesis via de novo pathway; 5-amino-1-(5-phospho-D-ribosyl)imidazole from N(2)-formyl-N(1)-(5-phospho-D-ribosyl)glycinamide: step 1/2.</text>
</comment>
<evidence type="ECO:0000259" key="9">
    <source>
        <dbReference type="Pfam" id="PF00586"/>
    </source>
</evidence>
<dbReference type="Pfam" id="PF02769">
    <property type="entry name" value="AIRS_C"/>
    <property type="match status" value="2"/>
</dbReference>
<feature type="domain" description="PurM-like C-terminal" evidence="10">
    <location>
        <begin position="185"/>
        <end position="340"/>
    </location>
</feature>
<evidence type="ECO:0000256" key="2">
    <source>
        <dbReference type="ARBA" id="ARBA00022598"/>
    </source>
</evidence>
<dbReference type="InterPro" id="IPR036921">
    <property type="entry name" value="PurM-like_N_sf"/>
</dbReference>
<dbReference type="EMBL" id="CP002101">
    <property type="protein sequence ID" value="AEH61697.1"/>
    <property type="molecule type" value="Genomic_DNA"/>
</dbReference>
<dbReference type="GO" id="GO:0000287">
    <property type="term" value="F:magnesium ion binding"/>
    <property type="evidence" value="ECO:0007669"/>
    <property type="project" value="UniProtKB-UniRule"/>
</dbReference>
<evidence type="ECO:0000313" key="12">
    <source>
        <dbReference type="EMBL" id="AEH61697.1"/>
    </source>
</evidence>
<sequence>MLPEQDLKIITQKMGREPNLVEQGCFINLWSEHCSYRSSAPLLRTFTTSGNNVIIGPGDDAAIVRFDDERVIAIGMESHNHPSYVDPYNGAATGVGGIVRDIVSMGARPIALMDPLYFGTLDIPKNLYLFEHIIEGIAGYGNCIGVPVVRGEAFFDESYSGNPLVNVVCIGLANKDNVVTADAKEAGNKLVLVGAATGRDGLGGASFASRDLSHDAEASERPSIQIGDPYTEKLLIEATLECINKGYVAACRDLGAAGLAGASSEMGSKGDLGIYIIADNVIQRESNMTPYEILIAESQERMLMEVKPENVDRVLEIADKYDLNSSVIGEITSDEKYKVEFEGKVVADIPIKLLTEGAPTFERPAQKPEIRDEGDRPEIPEDLKKIILEIVSSHTMASKQWIYRQYDHEVQIRTLVKPGDDASVLNIGEKGLVLSCGCNPIHTLLDPYRGGLGTVVENAMNIAVKGAKGLAIVDCLNFGNPEKPEIYWQFKQAILGLGDAARMLSIPVVGGNVSLYNQSEEYNTSVAPTPSIGIVGITENVDSLPGSGFNAPGDSIILIGETADEMGGCEYYRLLDIKDRGRVPSVPENINDIIEGIIEIVQKDSISSSHDISSGGLAVALCEMCSHMGASIELDNINQAIRLDEILFSESHGRAIVTSSRPETVTEILESKGIPCTIIGTVGGDCLNIMHKNTTIRLALDEITDARNSLTKLMTQ</sequence>
<feature type="binding site" evidence="8">
    <location>
        <position position="77"/>
    </location>
    <ligand>
        <name>Mg(2+)</name>
        <dbReference type="ChEBI" id="CHEBI:18420"/>
        <label>1</label>
    </ligand>
</feature>
<dbReference type="Proteomes" id="UP000006622">
    <property type="component" value="Chromosome"/>
</dbReference>
<dbReference type="GeneID" id="10823506"/>
<dbReference type="PANTHER" id="PTHR43555">
    <property type="entry name" value="PHOSPHORIBOSYLFORMYLGLYCINAMIDINE SYNTHASE SUBUNIT PURL"/>
    <property type="match status" value="1"/>
</dbReference>
<feature type="active site" description="Proton acceptor" evidence="8">
    <location>
        <position position="79"/>
    </location>
</feature>
<dbReference type="GO" id="GO:0005737">
    <property type="term" value="C:cytoplasm"/>
    <property type="evidence" value="ECO:0007669"/>
    <property type="project" value="UniProtKB-SubCell"/>
</dbReference>
<evidence type="ECO:0000313" key="13">
    <source>
        <dbReference type="Proteomes" id="UP000006622"/>
    </source>
</evidence>
<dbReference type="PANTHER" id="PTHR43555:SF1">
    <property type="entry name" value="PHOSPHORIBOSYLFORMYLGLYCINAMIDINE SYNTHASE SUBUNIT PURL"/>
    <property type="match status" value="1"/>
</dbReference>
<comment type="subunit">
    <text evidence="8">Monomer. Part of the FGAM synthase complex composed of 1 PurL, 1 PurQ and 2 PurS subunits.</text>
</comment>
<keyword evidence="5 8" id="KW-0658">Purine biosynthesis</keyword>
<comment type="function">
    <text evidence="8">Part of the phosphoribosylformylglycinamidine synthase complex involved in the purines biosynthetic pathway. Catalyzes the ATP-dependent conversion of formylglycinamide ribonucleotide (FGAR) and glutamine to yield formylglycinamidine ribonucleotide (FGAM) and glutamate. The FGAM synthase complex is composed of three subunits. PurQ produces an ammonia molecule by converting glutamine to glutamate. PurL transfers the ammonia molecule to FGAR to form FGAM in an ATP-dependent manner. PurS interacts with PurQ and PurL and is thought to assist in the transfer of the ammonia molecule from PurQ to PurL.</text>
</comment>
<dbReference type="CDD" id="cd02204">
    <property type="entry name" value="PurL_repeat2"/>
    <property type="match status" value="1"/>
</dbReference>
<keyword evidence="4 8" id="KW-0547">Nucleotide-binding</keyword>
<keyword evidence="7 8" id="KW-0460">Magnesium</keyword>
<dbReference type="HOGENOM" id="CLU_003100_0_1_2"/>
<feature type="active site" evidence="8">
    <location>
        <position position="33"/>
    </location>
</feature>
<feature type="binding site" evidence="8">
    <location>
        <position position="514"/>
    </location>
    <ligand>
        <name>substrate</name>
    </ligand>
</feature>
<evidence type="ECO:0000256" key="5">
    <source>
        <dbReference type="ARBA" id="ARBA00022755"/>
    </source>
</evidence>
<comment type="catalytic activity">
    <reaction evidence="8">
        <text>N(2)-formyl-N(1)-(5-phospho-beta-D-ribosyl)glycinamide + L-glutamine + ATP + H2O = 2-formamido-N(1)-(5-O-phospho-beta-D-ribosyl)acetamidine + L-glutamate + ADP + phosphate + H(+)</text>
        <dbReference type="Rhea" id="RHEA:17129"/>
        <dbReference type="ChEBI" id="CHEBI:15377"/>
        <dbReference type="ChEBI" id="CHEBI:15378"/>
        <dbReference type="ChEBI" id="CHEBI:29985"/>
        <dbReference type="ChEBI" id="CHEBI:30616"/>
        <dbReference type="ChEBI" id="CHEBI:43474"/>
        <dbReference type="ChEBI" id="CHEBI:58359"/>
        <dbReference type="ChEBI" id="CHEBI:147286"/>
        <dbReference type="ChEBI" id="CHEBI:147287"/>
        <dbReference type="ChEBI" id="CHEBI:456216"/>
        <dbReference type="EC" id="6.3.5.3"/>
    </reaction>
</comment>
<dbReference type="CDD" id="cd02203">
    <property type="entry name" value="PurL_repeat1"/>
    <property type="match status" value="1"/>
</dbReference>
<feature type="domain" description="PurM-like C-terminal" evidence="10">
    <location>
        <begin position="552"/>
        <end position="685"/>
    </location>
</feature>
<dbReference type="Pfam" id="PF00586">
    <property type="entry name" value="AIRS"/>
    <property type="match status" value="2"/>
</dbReference>
<dbReference type="UniPathway" id="UPA00074">
    <property type="reaction ID" value="UER00128"/>
</dbReference>
<dbReference type="InterPro" id="IPR041609">
    <property type="entry name" value="PurL_linker"/>
</dbReference>
<feature type="binding site" evidence="8">
    <location>
        <position position="225"/>
    </location>
    <ligand>
        <name>substrate</name>
    </ligand>
</feature>
<organism evidence="12 13">
    <name type="scientific">Methanosalsum zhilinae (strain DSM 4017 / NBRC 107636 / OCM 62 / WeN5)</name>
    <name type="common">Methanohalophilus zhilinae</name>
    <dbReference type="NCBI Taxonomy" id="679901"/>
    <lineage>
        <taxon>Archaea</taxon>
        <taxon>Methanobacteriati</taxon>
        <taxon>Methanobacteriota</taxon>
        <taxon>Stenosarchaea group</taxon>
        <taxon>Methanomicrobia</taxon>
        <taxon>Methanosarcinales</taxon>
        <taxon>Methanosarcinaceae</taxon>
        <taxon>Methanosalsum</taxon>
    </lineage>
</organism>
<dbReference type="STRING" id="679901.Mzhil_1862"/>
<evidence type="ECO:0000259" key="10">
    <source>
        <dbReference type="Pfam" id="PF02769"/>
    </source>
</evidence>
<dbReference type="GO" id="GO:0004642">
    <property type="term" value="F:phosphoribosylformylglycinamidine synthase activity"/>
    <property type="evidence" value="ECO:0007669"/>
    <property type="project" value="UniProtKB-UniRule"/>
</dbReference>
<dbReference type="InterPro" id="IPR036676">
    <property type="entry name" value="PurM-like_C_sf"/>
</dbReference>
<reference evidence="12" key="1">
    <citation type="submission" date="2010-07" db="EMBL/GenBank/DDBJ databases">
        <title>The complete genome of Methanosalsum zhilinae DSM 4017.</title>
        <authorList>
            <consortium name="US DOE Joint Genome Institute (JGI-PGF)"/>
            <person name="Lucas S."/>
            <person name="Copeland A."/>
            <person name="Lapidus A."/>
            <person name="Glavina del Rio T."/>
            <person name="Dalin E."/>
            <person name="Tice H."/>
            <person name="Bruce D."/>
            <person name="Goodwin L."/>
            <person name="Pitluck S."/>
            <person name="Kyrpides N."/>
            <person name="Mavromatis K."/>
            <person name="Ovchinnikova G."/>
            <person name="Daligault H."/>
            <person name="Detter J.C."/>
            <person name="Han C."/>
            <person name="Tapia R."/>
            <person name="Larimer F."/>
            <person name="Land M."/>
            <person name="Hauser L."/>
            <person name="Markowitz V."/>
            <person name="Cheng J.-F."/>
            <person name="Hugenholtz P."/>
            <person name="Woyke T."/>
            <person name="Wu D."/>
            <person name="Spring S."/>
            <person name="Schueler E."/>
            <person name="Brambilla E."/>
            <person name="Klenk H.-P."/>
            <person name="Eisen J.A."/>
        </authorList>
    </citation>
    <scope>NUCLEOTIDE SEQUENCE</scope>
    <source>
        <strain evidence="12">DSM 4017</strain>
    </source>
</reference>
<dbReference type="Gene3D" id="3.90.650.10">
    <property type="entry name" value="PurM-like C-terminal domain"/>
    <property type="match status" value="2"/>
</dbReference>
<gene>
    <name evidence="8" type="primary">purL</name>
    <name evidence="12" type="ordered locus">Mzhil_1862</name>
</gene>
<dbReference type="SUPFAM" id="SSF55326">
    <property type="entry name" value="PurM N-terminal domain-like"/>
    <property type="match status" value="2"/>
</dbReference>
<dbReference type="GO" id="GO:0006189">
    <property type="term" value="P:'de novo' IMP biosynthetic process"/>
    <property type="evidence" value="ECO:0007669"/>
    <property type="project" value="UniProtKB-UniRule"/>
</dbReference>
<feature type="domain" description="PurM-like N-terminal" evidence="9">
    <location>
        <begin position="58"/>
        <end position="172"/>
    </location>
</feature>
<keyword evidence="2 8" id="KW-0436">Ligase</keyword>
<feature type="domain" description="PurM-like N-terminal" evidence="9">
    <location>
        <begin position="419"/>
        <end position="537"/>
    </location>
</feature>
<keyword evidence="13" id="KW-1185">Reference proteome</keyword>
<evidence type="ECO:0000256" key="7">
    <source>
        <dbReference type="ARBA" id="ARBA00022842"/>
    </source>
</evidence>
<dbReference type="RefSeq" id="WP_013899133.1">
    <property type="nucleotide sequence ID" value="NC_015676.1"/>
</dbReference>
<feature type="binding site" evidence="8">
    <location>
        <position position="511"/>
    </location>
    <ligand>
        <name>ATP</name>
        <dbReference type="ChEBI" id="CHEBI:30616"/>
    </ligand>
</feature>
<feature type="binding site" evidence="8">
    <location>
        <position position="100"/>
    </location>
    <ligand>
        <name>substrate</name>
    </ligand>
</feature>
<comment type="caution">
    <text evidence="8">Lacks conserved residue(s) required for the propagation of feature annotation.</text>
</comment>
<dbReference type="FunFam" id="3.30.1330.10:FF:000004">
    <property type="entry name" value="Phosphoribosylformylglycinamidine synthase subunit PurL"/>
    <property type="match status" value="1"/>
</dbReference>